<dbReference type="STRING" id="1164594.SAMN05216204_14020"/>
<gene>
    <name evidence="2" type="ORF">SAMN05216204_14020</name>
</gene>
<dbReference type="EMBL" id="FOLD01000040">
    <property type="protein sequence ID" value="SFD83486.1"/>
    <property type="molecule type" value="Genomic_DNA"/>
</dbReference>
<dbReference type="Pfam" id="PF25209">
    <property type="entry name" value="Phage_capsid_4"/>
    <property type="match status" value="1"/>
</dbReference>
<reference evidence="3" key="1">
    <citation type="submission" date="2016-10" db="EMBL/GenBank/DDBJ databases">
        <authorList>
            <person name="Varghese N."/>
            <person name="Submissions S."/>
        </authorList>
    </citation>
    <scope>NUCLEOTIDE SEQUENCE [LARGE SCALE GENOMIC DNA]</scope>
    <source>
        <strain evidence="3">CGMCC 1.12041</strain>
    </source>
</reference>
<evidence type="ECO:0000313" key="2">
    <source>
        <dbReference type="EMBL" id="SFD83486.1"/>
    </source>
</evidence>
<dbReference type="RefSeq" id="WP_229409153.1">
    <property type="nucleotide sequence ID" value="NZ_FOLD01000040.1"/>
</dbReference>
<feature type="compositionally biased region" description="Low complexity" evidence="1">
    <location>
        <begin position="207"/>
        <end position="227"/>
    </location>
</feature>
<dbReference type="NCBIfam" id="NF045541">
    <property type="entry name" value="scaf_prot_MCP2"/>
    <property type="match status" value="1"/>
</dbReference>
<proteinExistence type="predicted"/>
<dbReference type="Proteomes" id="UP000198639">
    <property type="component" value="Unassembled WGS sequence"/>
</dbReference>
<evidence type="ECO:0008006" key="4">
    <source>
        <dbReference type="Google" id="ProtNLM"/>
    </source>
</evidence>
<evidence type="ECO:0000313" key="3">
    <source>
        <dbReference type="Proteomes" id="UP000198639"/>
    </source>
</evidence>
<evidence type="ECO:0000256" key="1">
    <source>
        <dbReference type="SAM" id="MobiDB-lite"/>
    </source>
</evidence>
<sequence>MLSRSAELVPASFNDDDNTVDVVWTTGARGRRYDYWTDTQYEEELVVTPEAVDMTRFNAGVIQVFDSHRTYGGVGAILGVAIRGSIENGEGRATIRLSKRADIADIVADIKGGIIRSISVGYVVNKYEITRAIDRADGGTMPLYRAISWTPHEISFVGIPFDAESSTRSAPPAGHPCEFITRAPAHSAPSNQEDNMTTATQSGAQNPAPIDAARSAAAPAPASAAAPAPAAPAAAPAADDAAARAANEAAARSADITELCVRHGVTNLAAGLIRSGNSVDQARAAVLEELARNDAARGGHNNVRILTVSDEQQTRMAGIEEAMMHRIHAGTKLTDNGRQFRGMSLLEIGRDFLESQGVNTRGMERMQLAQQMLHFRSGMHGTSDFAALFANVASKRLRDSYAENAGTYTQWARRAPNAPDFKNINIVQLSGAPELLQTNEHGEFKYGTMADAGTSYALVTFGRMVSLTRQAIVNDDLRAFERLVSAFGASSSRLENRLVYSQLMGNPMMGDGKELFHADHKNLGTGAGSALQLAALKAGRTAMRLQQGLQKEELNLAPNFLIVPASLEQDAYQLTSANYVPAKQSDVNEFRSGGRTAIEPIVEPILDKTEASQKEWYLASNNSQVDTVEYCYLDGAEGPVIDSQNGFEVDGVTWKCRLDFAAKAVDHRGLYKGAGA</sequence>
<feature type="compositionally biased region" description="Polar residues" evidence="1">
    <location>
        <begin position="188"/>
        <end position="205"/>
    </location>
</feature>
<accession>A0A1I1VKH2</accession>
<organism evidence="2 3">
    <name type="scientific">Massilia yuzhufengensis</name>
    <dbReference type="NCBI Taxonomy" id="1164594"/>
    <lineage>
        <taxon>Bacteria</taxon>
        <taxon>Pseudomonadati</taxon>
        <taxon>Pseudomonadota</taxon>
        <taxon>Betaproteobacteria</taxon>
        <taxon>Burkholderiales</taxon>
        <taxon>Oxalobacteraceae</taxon>
        <taxon>Telluria group</taxon>
        <taxon>Massilia</taxon>
    </lineage>
</organism>
<protein>
    <recommendedName>
        <fullName evidence="4">Prohead serine protease</fullName>
    </recommendedName>
</protein>
<keyword evidence="3" id="KW-1185">Reference proteome</keyword>
<name>A0A1I1VKH2_9BURK</name>
<dbReference type="AlphaFoldDB" id="A0A1I1VKH2"/>
<feature type="region of interest" description="Disordered" evidence="1">
    <location>
        <begin position="185"/>
        <end position="227"/>
    </location>
</feature>